<evidence type="ECO:0000256" key="1">
    <source>
        <dbReference type="SAM" id="MobiDB-lite"/>
    </source>
</evidence>
<feature type="transmembrane region" description="Helical" evidence="2">
    <location>
        <begin position="113"/>
        <end position="140"/>
    </location>
</feature>
<feature type="transmembrane region" description="Helical" evidence="2">
    <location>
        <begin position="40"/>
        <end position="59"/>
    </location>
</feature>
<protein>
    <recommendedName>
        <fullName evidence="5">Integral membrane protein</fullName>
    </recommendedName>
</protein>
<dbReference type="Proteomes" id="UP000618382">
    <property type="component" value="Unassembled WGS sequence"/>
</dbReference>
<evidence type="ECO:0000313" key="3">
    <source>
        <dbReference type="EMBL" id="GIG32250.1"/>
    </source>
</evidence>
<feature type="transmembrane region" description="Helical" evidence="2">
    <location>
        <begin position="152"/>
        <end position="170"/>
    </location>
</feature>
<evidence type="ECO:0000313" key="4">
    <source>
        <dbReference type="Proteomes" id="UP000618382"/>
    </source>
</evidence>
<keyword evidence="4" id="KW-1185">Reference proteome</keyword>
<keyword evidence="2" id="KW-0472">Membrane</keyword>
<name>A0ABQ4D946_9CELL</name>
<gene>
    <name evidence="3" type="ORF">Col01nite_14090</name>
</gene>
<proteinExistence type="predicted"/>
<feature type="region of interest" description="Disordered" evidence="1">
    <location>
        <begin position="185"/>
        <end position="205"/>
    </location>
</feature>
<reference evidence="3 4" key="1">
    <citation type="submission" date="2021-01" db="EMBL/GenBank/DDBJ databases">
        <title>Whole genome shotgun sequence of Cellulomonas oligotrophica NBRC 109435.</title>
        <authorList>
            <person name="Komaki H."/>
            <person name="Tamura T."/>
        </authorList>
    </citation>
    <scope>NUCLEOTIDE SEQUENCE [LARGE SCALE GENOMIC DNA]</scope>
    <source>
        <strain evidence="3 4">NBRC 109435</strain>
    </source>
</reference>
<comment type="caution">
    <text evidence="3">The sequence shown here is derived from an EMBL/GenBank/DDBJ whole genome shotgun (WGS) entry which is preliminary data.</text>
</comment>
<accession>A0ABQ4D946</accession>
<organism evidence="3 4">
    <name type="scientific">Cellulomonas oligotrophica</name>
    <dbReference type="NCBI Taxonomy" id="931536"/>
    <lineage>
        <taxon>Bacteria</taxon>
        <taxon>Bacillati</taxon>
        <taxon>Actinomycetota</taxon>
        <taxon>Actinomycetes</taxon>
        <taxon>Micrococcales</taxon>
        <taxon>Cellulomonadaceae</taxon>
        <taxon>Cellulomonas</taxon>
    </lineage>
</organism>
<keyword evidence="2" id="KW-1133">Transmembrane helix</keyword>
<feature type="transmembrane region" description="Helical" evidence="2">
    <location>
        <begin position="71"/>
        <end position="93"/>
    </location>
</feature>
<sequence>MLLAMVTLLTPGTLPAREPARTAVAASRALRAWTPRQVRAAVLAGTVAALVVGLSTVLVPNPVFSREIATLAWNYPVWLVASALTGMLAATYVRPTSTPDPSDDEPVGTAGRLGMVGGLLTWFAVGCPVCNKIALLAIGYSGALTWFAPAQPYLAALAITLTAVALVWRLRGQVICPAPRRAARPRRDARAVRAAARPSPSPGRP</sequence>
<evidence type="ECO:0008006" key="5">
    <source>
        <dbReference type="Google" id="ProtNLM"/>
    </source>
</evidence>
<dbReference type="EMBL" id="BONN01000003">
    <property type="protein sequence ID" value="GIG32250.1"/>
    <property type="molecule type" value="Genomic_DNA"/>
</dbReference>
<evidence type="ECO:0000256" key="2">
    <source>
        <dbReference type="SAM" id="Phobius"/>
    </source>
</evidence>
<keyword evidence="2" id="KW-0812">Transmembrane</keyword>